<proteinExistence type="predicted"/>
<dbReference type="InterPro" id="IPR024079">
    <property type="entry name" value="MetalloPept_cat_dom_sf"/>
</dbReference>
<evidence type="ECO:0000256" key="1">
    <source>
        <dbReference type="SAM" id="SignalP"/>
    </source>
</evidence>
<reference evidence="2 3" key="1">
    <citation type="journal article" date="2017" name="Biotechnol. Biofuels">
        <title>Differential beta-glucosidase expression as a function of carbon source availability in Talaromyces amestolkiae: a genomic and proteomic approach.</title>
        <authorList>
            <person name="de Eugenio L.I."/>
            <person name="Mendez-Liter J.A."/>
            <person name="Nieto-Dominguez M."/>
            <person name="Alonso L."/>
            <person name="Gil-Munoz J."/>
            <person name="Barriuso J."/>
            <person name="Prieto A."/>
            <person name="Martinez M.J."/>
        </authorList>
    </citation>
    <scope>NUCLEOTIDE SEQUENCE [LARGE SCALE GENOMIC DNA]</scope>
    <source>
        <strain evidence="2 3">CIB</strain>
    </source>
</reference>
<name>A0A364LBF7_TALAM</name>
<feature type="signal peptide" evidence="1">
    <location>
        <begin position="1"/>
        <end position="20"/>
    </location>
</feature>
<protein>
    <recommendedName>
        <fullName evidence="4">Lysine-specific metallo-endopeptidase domain-containing protein</fullName>
    </recommendedName>
</protein>
<feature type="chain" id="PRO_5016586323" description="Lysine-specific metallo-endopeptidase domain-containing protein" evidence="1">
    <location>
        <begin position="21"/>
        <end position="380"/>
    </location>
</feature>
<evidence type="ECO:0008006" key="4">
    <source>
        <dbReference type="Google" id="ProtNLM"/>
    </source>
</evidence>
<dbReference type="EMBL" id="MIKG01000022">
    <property type="protein sequence ID" value="RAO73093.1"/>
    <property type="molecule type" value="Genomic_DNA"/>
</dbReference>
<dbReference type="OrthoDB" id="4259138at2759"/>
<dbReference type="GO" id="GO:0008237">
    <property type="term" value="F:metallopeptidase activity"/>
    <property type="evidence" value="ECO:0007669"/>
    <property type="project" value="InterPro"/>
</dbReference>
<dbReference type="Proteomes" id="UP000249363">
    <property type="component" value="Unassembled WGS sequence"/>
</dbReference>
<gene>
    <name evidence="2" type="ORF">BHQ10_009105</name>
</gene>
<keyword evidence="3" id="KW-1185">Reference proteome</keyword>
<organism evidence="2 3">
    <name type="scientific">Talaromyces amestolkiae</name>
    <dbReference type="NCBI Taxonomy" id="1196081"/>
    <lineage>
        <taxon>Eukaryota</taxon>
        <taxon>Fungi</taxon>
        <taxon>Dikarya</taxon>
        <taxon>Ascomycota</taxon>
        <taxon>Pezizomycotina</taxon>
        <taxon>Eurotiomycetes</taxon>
        <taxon>Eurotiomycetidae</taxon>
        <taxon>Eurotiales</taxon>
        <taxon>Trichocomaceae</taxon>
        <taxon>Talaromyces</taxon>
        <taxon>Talaromyces sect. Talaromyces</taxon>
    </lineage>
</organism>
<evidence type="ECO:0000313" key="2">
    <source>
        <dbReference type="EMBL" id="RAO73093.1"/>
    </source>
</evidence>
<comment type="caution">
    <text evidence="2">The sequence shown here is derived from an EMBL/GenBank/DDBJ whole genome shotgun (WGS) entry which is preliminary data.</text>
</comment>
<sequence length="380" mass="42848">MLFLYIWLLAAVFMAKGIVAESTTDYFSLLERANDQCDADHINHMNQYIDDSITLANSFISAMDAALKEDDGGQDGINGIVARRLFTVWFGIEFGGALGEDPAPTAGTMAIWEAMQTAFDAVHNVLDTETFVGPGLTNDKPFLSCTGEFAQKYSWGDQAYNTDGYLIPGNSIADFWDEDDTKAPWWIDEVSMYIFNTAQAEDNMCDEYVDGKGKLIQMYAYSMQGDDEGVRKTNTGQLIYTANKKPGLLMCPVTFERDIDILDDVEWKDPSGKTQISQMYPLGSITMFHELFHLSTYWLETTNADGDPEYNTNPTYIRDVTYDPFECLQLAQDNAAQTVTNAQTYAFFAFSYWYFEQNWGGNTPATFYPGYLVVWNDLFG</sequence>
<keyword evidence="1" id="KW-0732">Signal</keyword>
<dbReference type="GeneID" id="63798319"/>
<dbReference type="RefSeq" id="XP_040737607.1">
    <property type="nucleotide sequence ID" value="XM_040881985.1"/>
</dbReference>
<dbReference type="Gene3D" id="3.40.390.10">
    <property type="entry name" value="Collagenase (Catalytic Domain)"/>
    <property type="match status" value="1"/>
</dbReference>
<accession>A0A364LBF7</accession>
<evidence type="ECO:0000313" key="3">
    <source>
        <dbReference type="Proteomes" id="UP000249363"/>
    </source>
</evidence>
<dbReference type="AlphaFoldDB" id="A0A364LBF7"/>